<evidence type="ECO:0000313" key="1">
    <source>
        <dbReference type="EMBL" id="PVH34629.1"/>
    </source>
</evidence>
<protein>
    <submittedName>
        <fullName evidence="1">Uncharacterized protein</fullName>
    </submittedName>
</protein>
<sequence length="71" mass="8306">MPMDHVLLDKSTCGVSFVTVKVPEFILVDIYIRTLSYEPYHRSISSRQGEPYHTIYLYSCINESWRLYGEG</sequence>
<proteinExistence type="predicted"/>
<dbReference type="Proteomes" id="UP000243499">
    <property type="component" value="Chromosome 8"/>
</dbReference>
<dbReference type="Gramene" id="PVH34629">
    <property type="protein sequence ID" value="PVH34629"/>
    <property type="gene ID" value="PAHAL_8G262100"/>
</dbReference>
<reference evidence="1" key="1">
    <citation type="submission" date="2018-04" db="EMBL/GenBank/DDBJ databases">
        <title>WGS assembly of Panicum hallii.</title>
        <authorList>
            <person name="Lovell J."/>
            <person name="Jenkins J."/>
            <person name="Lowry D."/>
            <person name="Mamidi S."/>
            <person name="Sreedasyam A."/>
            <person name="Weng X."/>
            <person name="Barry K."/>
            <person name="Bonette J."/>
            <person name="Campitelli B."/>
            <person name="Daum C."/>
            <person name="Gordon S."/>
            <person name="Gould B."/>
            <person name="Lipzen A."/>
            <person name="Macqueen A."/>
            <person name="Palacio-Mejia J."/>
            <person name="Plott C."/>
            <person name="Shakirov E."/>
            <person name="Shu S."/>
            <person name="Yoshinaga Y."/>
            <person name="Zane M."/>
            <person name="Rokhsar D."/>
            <person name="Grimwood J."/>
            <person name="Schmutz J."/>
            <person name="Juenger T."/>
        </authorList>
    </citation>
    <scope>NUCLEOTIDE SEQUENCE [LARGE SCALE GENOMIC DNA]</scope>
    <source>
        <strain evidence="1">FIL2</strain>
    </source>
</reference>
<accession>A0A2T8IAB8</accession>
<gene>
    <name evidence="1" type="ORF">PAHAL_8G262100</name>
</gene>
<dbReference type="EMBL" id="CM008053">
    <property type="protein sequence ID" value="PVH34629.1"/>
    <property type="molecule type" value="Genomic_DNA"/>
</dbReference>
<organism evidence="1">
    <name type="scientific">Panicum hallii</name>
    <dbReference type="NCBI Taxonomy" id="206008"/>
    <lineage>
        <taxon>Eukaryota</taxon>
        <taxon>Viridiplantae</taxon>
        <taxon>Streptophyta</taxon>
        <taxon>Embryophyta</taxon>
        <taxon>Tracheophyta</taxon>
        <taxon>Spermatophyta</taxon>
        <taxon>Magnoliopsida</taxon>
        <taxon>Liliopsida</taxon>
        <taxon>Poales</taxon>
        <taxon>Poaceae</taxon>
        <taxon>PACMAD clade</taxon>
        <taxon>Panicoideae</taxon>
        <taxon>Panicodae</taxon>
        <taxon>Paniceae</taxon>
        <taxon>Panicinae</taxon>
        <taxon>Panicum</taxon>
        <taxon>Panicum sect. Panicum</taxon>
    </lineage>
</organism>
<dbReference type="AlphaFoldDB" id="A0A2T8IAB8"/>
<name>A0A2T8IAB8_9POAL</name>